<feature type="non-terminal residue" evidence="1">
    <location>
        <position position="92"/>
    </location>
</feature>
<evidence type="ECO:0000313" key="2">
    <source>
        <dbReference type="Proteomes" id="UP001145114"/>
    </source>
</evidence>
<sequence>MSSDKTSKTLTSSRLPGTRDWKFYAAIAVPAIAAVGLSLWYLSSSSQARSKKKKRHASKLHKSMKGDVVTTPAPSDAKDSTKQSDILEATGE</sequence>
<evidence type="ECO:0000313" key="1">
    <source>
        <dbReference type="EMBL" id="KAJ1676466.1"/>
    </source>
</evidence>
<organism evidence="1 2">
    <name type="scientific">Spiromyces aspiralis</name>
    <dbReference type="NCBI Taxonomy" id="68401"/>
    <lineage>
        <taxon>Eukaryota</taxon>
        <taxon>Fungi</taxon>
        <taxon>Fungi incertae sedis</taxon>
        <taxon>Zoopagomycota</taxon>
        <taxon>Kickxellomycotina</taxon>
        <taxon>Kickxellomycetes</taxon>
        <taxon>Kickxellales</taxon>
        <taxon>Kickxellaceae</taxon>
        <taxon>Spiromyces</taxon>
    </lineage>
</organism>
<keyword evidence="2" id="KW-1185">Reference proteome</keyword>
<dbReference type="EMBL" id="JAMZIH010004066">
    <property type="protein sequence ID" value="KAJ1676466.1"/>
    <property type="molecule type" value="Genomic_DNA"/>
</dbReference>
<gene>
    <name evidence="1" type="ORF">EV182_008147</name>
</gene>
<accession>A0ACC1HM79</accession>
<name>A0ACC1HM79_9FUNG</name>
<comment type="caution">
    <text evidence="1">The sequence shown here is derived from an EMBL/GenBank/DDBJ whole genome shotgun (WGS) entry which is preliminary data.</text>
</comment>
<protein>
    <submittedName>
        <fullName evidence="1">Uncharacterized protein</fullName>
    </submittedName>
</protein>
<reference evidence="1" key="1">
    <citation type="submission" date="2022-06" db="EMBL/GenBank/DDBJ databases">
        <title>Phylogenomic reconstructions and comparative analyses of Kickxellomycotina fungi.</title>
        <authorList>
            <person name="Reynolds N.K."/>
            <person name="Stajich J.E."/>
            <person name="Barry K."/>
            <person name="Grigoriev I.V."/>
            <person name="Crous P."/>
            <person name="Smith M.E."/>
        </authorList>
    </citation>
    <scope>NUCLEOTIDE SEQUENCE</scope>
    <source>
        <strain evidence="1">RSA 2271</strain>
    </source>
</reference>
<proteinExistence type="predicted"/>
<dbReference type="Proteomes" id="UP001145114">
    <property type="component" value="Unassembled WGS sequence"/>
</dbReference>